<feature type="domain" description="EF-hand" evidence="4">
    <location>
        <begin position="23"/>
        <end position="58"/>
    </location>
</feature>
<feature type="compositionally biased region" description="Basic and acidic residues" evidence="3">
    <location>
        <begin position="142"/>
        <end position="158"/>
    </location>
</feature>
<keyword evidence="6" id="KW-1185">Reference proteome</keyword>
<dbReference type="InterPro" id="IPR018247">
    <property type="entry name" value="EF_Hand_1_Ca_BS"/>
</dbReference>
<proteinExistence type="predicted"/>
<evidence type="ECO:0000313" key="5">
    <source>
        <dbReference type="EMBL" id="KAA0198859.1"/>
    </source>
</evidence>
<dbReference type="SUPFAM" id="SSF47473">
    <property type="entry name" value="EF-hand"/>
    <property type="match status" value="1"/>
</dbReference>
<keyword evidence="2" id="KW-0106">Calcium</keyword>
<dbReference type="FunFam" id="1.10.238.10:FF:000001">
    <property type="entry name" value="Calmodulin 1"/>
    <property type="match status" value="1"/>
</dbReference>
<accession>A0A8E0S4H7</accession>
<gene>
    <name evidence="5" type="ORF">FBUS_01678</name>
</gene>
<organism evidence="5 6">
    <name type="scientific">Fasciolopsis buskii</name>
    <dbReference type="NCBI Taxonomy" id="27845"/>
    <lineage>
        <taxon>Eukaryota</taxon>
        <taxon>Metazoa</taxon>
        <taxon>Spiralia</taxon>
        <taxon>Lophotrochozoa</taxon>
        <taxon>Platyhelminthes</taxon>
        <taxon>Trematoda</taxon>
        <taxon>Digenea</taxon>
        <taxon>Plagiorchiida</taxon>
        <taxon>Echinostomata</taxon>
        <taxon>Echinostomatoidea</taxon>
        <taxon>Fasciolidae</taxon>
        <taxon>Fasciolopsis</taxon>
    </lineage>
</organism>
<dbReference type="PANTHER" id="PTHR23048">
    <property type="entry name" value="MYOSIN LIGHT CHAIN 1, 3"/>
    <property type="match status" value="1"/>
</dbReference>
<feature type="domain" description="EF-hand" evidence="4">
    <location>
        <begin position="131"/>
        <end position="165"/>
    </location>
</feature>
<comment type="caution">
    <text evidence="5">The sequence shown here is derived from an EMBL/GenBank/DDBJ whole genome shotgun (WGS) entry which is preliminary data.</text>
</comment>
<dbReference type="InterPro" id="IPR002048">
    <property type="entry name" value="EF_hand_dom"/>
</dbReference>
<dbReference type="PANTHER" id="PTHR23048:SF59">
    <property type="entry name" value="EF-HAND SUPERFAMILY PROTEIN"/>
    <property type="match status" value="1"/>
</dbReference>
<evidence type="ECO:0000256" key="3">
    <source>
        <dbReference type="SAM" id="MobiDB-lite"/>
    </source>
</evidence>
<keyword evidence="1" id="KW-0677">Repeat</keyword>
<evidence type="ECO:0000256" key="1">
    <source>
        <dbReference type="ARBA" id="ARBA00022737"/>
    </source>
</evidence>
<dbReference type="Pfam" id="PF13499">
    <property type="entry name" value="EF-hand_7"/>
    <property type="match status" value="1"/>
</dbReference>
<dbReference type="CDD" id="cd00051">
    <property type="entry name" value="EFh"/>
    <property type="match status" value="1"/>
</dbReference>
<sequence length="165" mass="18874">MSARKSEKKGARGNSIKLELSRDQKQDILEAFNLLDAEGSGLIHGKDLKVALRALGFDPTSSELRHLLHEYEKDNKGLDFKSFLDIITKKMTDKDTREDHVRAFQMFDEEEKGYINFLNLKNVARLLGEDIADEEIQEMIDEGDKSGNGKVSEQEFLRLMRKTTP</sequence>
<dbReference type="Proteomes" id="UP000728185">
    <property type="component" value="Unassembled WGS sequence"/>
</dbReference>
<name>A0A8E0S4H7_9TREM</name>
<protein>
    <submittedName>
        <fullName evidence="5">Centrin</fullName>
    </submittedName>
</protein>
<feature type="domain" description="EF-hand" evidence="4">
    <location>
        <begin position="95"/>
        <end position="130"/>
    </location>
</feature>
<evidence type="ECO:0000259" key="4">
    <source>
        <dbReference type="PROSITE" id="PS50222"/>
    </source>
</evidence>
<dbReference type="InterPro" id="IPR011992">
    <property type="entry name" value="EF-hand-dom_pair"/>
</dbReference>
<dbReference type="EMBL" id="LUCM01001450">
    <property type="protein sequence ID" value="KAA0198859.1"/>
    <property type="molecule type" value="Genomic_DNA"/>
</dbReference>
<dbReference type="OrthoDB" id="343296at2759"/>
<dbReference type="SMART" id="SM00054">
    <property type="entry name" value="EFh"/>
    <property type="match status" value="4"/>
</dbReference>
<dbReference type="Gene3D" id="1.10.238.10">
    <property type="entry name" value="EF-hand"/>
    <property type="match status" value="2"/>
</dbReference>
<evidence type="ECO:0000256" key="2">
    <source>
        <dbReference type="ARBA" id="ARBA00022837"/>
    </source>
</evidence>
<dbReference type="InterPro" id="IPR050230">
    <property type="entry name" value="CALM/Myosin/TropC-like"/>
</dbReference>
<reference evidence="5" key="1">
    <citation type="submission" date="2019-05" db="EMBL/GenBank/DDBJ databases">
        <title>Annotation for the trematode Fasciolopsis buski.</title>
        <authorList>
            <person name="Choi Y.-J."/>
        </authorList>
    </citation>
    <scope>NUCLEOTIDE SEQUENCE</scope>
    <source>
        <strain evidence="5">HT</strain>
        <tissue evidence="5">Whole worm</tissue>
    </source>
</reference>
<dbReference type="AlphaFoldDB" id="A0A8E0S4H7"/>
<evidence type="ECO:0000313" key="6">
    <source>
        <dbReference type="Proteomes" id="UP000728185"/>
    </source>
</evidence>
<dbReference type="GO" id="GO:0016460">
    <property type="term" value="C:myosin II complex"/>
    <property type="evidence" value="ECO:0007669"/>
    <property type="project" value="TreeGrafter"/>
</dbReference>
<dbReference type="GO" id="GO:0005509">
    <property type="term" value="F:calcium ion binding"/>
    <property type="evidence" value="ECO:0007669"/>
    <property type="project" value="InterPro"/>
</dbReference>
<feature type="region of interest" description="Disordered" evidence="3">
    <location>
        <begin position="141"/>
        <end position="165"/>
    </location>
</feature>
<dbReference type="PROSITE" id="PS50222">
    <property type="entry name" value="EF_HAND_2"/>
    <property type="match status" value="3"/>
</dbReference>
<dbReference type="PROSITE" id="PS00018">
    <property type="entry name" value="EF_HAND_1"/>
    <property type="match status" value="1"/>
</dbReference>